<evidence type="ECO:0000259" key="11">
    <source>
        <dbReference type="PROSITE" id="PS50059"/>
    </source>
</evidence>
<dbReference type="PANTHER" id="PTHR47861:SF3">
    <property type="entry name" value="FKBP-TYPE PEPTIDYL-PROLYL CIS-TRANS ISOMERASE SLYD"/>
    <property type="match status" value="1"/>
</dbReference>
<dbReference type="Pfam" id="PF00254">
    <property type="entry name" value="FKBP_C"/>
    <property type="match status" value="1"/>
</dbReference>
<dbReference type="PROSITE" id="PS50059">
    <property type="entry name" value="FKBP_PPIASE"/>
    <property type="match status" value="1"/>
</dbReference>
<dbReference type="EMBL" id="CP138327">
    <property type="protein sequence ID" value="WXU00867.1"/>
    <property type="molecule type" value="Genomic_DNA"/>
</dbReference>
<dbReference type="AlphaFoldDB" id="A0AAU6PIQ3"/>
<evidence type="ECO:0000256" key="3">
    <source>
        <dbReference type="ARBA" id="ARBA00006577"/>
    </source>
</evidence>
<comment type="subcellular location">
    <subcellularLocation>
        <location evidence="2">Cytoplasm</location>
    </subcellularLocation>
</comment>
<evidence type="ECO:0000256" key="6">
    <source>
        <dbReference type="ARBA" id="ARBA00023186"/>
    </source>
</evidence>
<organism evidence="12">
    <name type="scientific">Catillopecten margaritatus gill symbiont</name>
    <dbReference type="NCBI Taxonomy" id="3083288"/>
    <lineage>
        <taxon>Bacteria</taxon>
        <taxon>Pseudomonadati</taxon>
        <taxon>Pseudomonadota</taxon>
        <taxon>Gammaproteobacteria</taxon>
        <taxon>sulfur-oxidizing symbionts</taxon>
    </lineage>
</organism>
<sequence>MVVKQDMVVEMHYTIKNDAGDVLDTSKDQEPMPFLQGHGNIVPGLEKAIEGLKVGESCNVSVEAKDAYGEYHDEGVQEIPMEALQGVPDLKVGMELQSQDENGNPFIVVVKEIGSDVVTVDANHPLAGQTLHFDVSIENVREATKEELDHGHIHAHGSSCSH</sequence>
<dbReference type="GO" id="GO:0003755">
    <property type="term" value="F:peptidyl-prolyl cis-trans isomerase activity"/>
    <property type="evidence" value="ECO:0007669"/>
    <property type="project" value="UniProtKB-UniRule"/>
</dbReference>
<accession>A0AAU6PIQ3</accession>
<dbReference type="InterPro" id="IPR001179">
    <property type="entry name" value="PPIase_FKBP_dom"/>
</dbReference>
<gene>
    <name evidence="12" type="primary">slyD_2</name>
    <name evidence="12" type="ORF">Ctma_1602</name>
</gene>
<evidence type="ECO:0000256" key="2">
    <source>
        <dbReference type="ARBA" id="ARBA00004496"/>
    </source>
</evidence>
<protein>
    <recommendedName>
        <fullName evidence="10">Peptidyl-prolyl cis-trans isomerase</fullName>
        <ecNumber evidence="10">5.2.1.8</ecNumber>
    </recommendedName>
</protein>
<dbReference type="InterPro" id="IPR046357">
    <property type="entry name" value="PPIase_dom_sf"/>
</dbReference>
<keyword evidence="6" id="KW-0143">Chaperone</keyword>
<dbReference type="GO" id="GO:0005737">
    <property type="term" value="C:cytoplasm"/>
    <property type="evidence" value="ECO:0007669"/>
    <property type="project" value="UniProtKB-SubCell"/>
</dbReference>
<comment type="catalytic activity">
    <reaction evidence="1 9 10">
        <text>[protein]-peptidylproline (omega=180) = [protein]-peptidylproline (omega=0)</text>
        <dbReference type="Rhea" id="RHEA:16237"/>
        <dbReference type="Rhea" id="RHEA-COMP:10747"/>
        <dbReference type="Rhea" id="RHEA-COMP:10748"/>
        <dbReference type="ChEBI" id="CHEBI:83833"/>
        <dbReference type="ChEBI" id="CHEBI:83834"/>
        <dbReference type="EC" id="5.2.1.8"/>
    </reaction>
</comment>
<dbReference type="PANTHER" id="PTHR47861">
    <property type="entry name" value="FKBP-TYPE PEPTIDYL-PROLYL CIS-TRANS ISOMERASE SLYD"/>
    <property type="match status" value="1"/>
</dbReference>
<feature type="domain" description="PPIase FKBP-type" evidence="11">
    <location>
        <begin position="6"/>
        <end position="83"/>
    </location>
</feature>
<evidence type="ECO:0000256" key="8">
    <source>
        <dbReference type="ARBA" id="ARBA00037071"/>
    </source>
</evidence>
<evidence type="ECO:0000256" key="4">
    <source>
        <dbReference type="ARBA" id="ARBA00022490"/>
    </source>
</evidence>
<comment type="similarity">
    <text evidence="3 10">Belongs to the FKBP-type PPIase family.</text>
</comment>
<keyword evidence="7 9" id="KW-0413">Isomerase</keyword>
<dbReference type="GO" id="GO:0042026">
    <property type="term" value="P:protein refolding"/>
    <property type="evidence" value="ECO:0007669"/>
    <property type="project" value="UniProtKB-ARBA"/>
</dbReference>
<name>A0AAU6PIQ3_9GAMM</name>
<dbReference type="SUPFAM" id="SSF54534">
    <property type="entry name" value="FKBP-like"/>
    <property type="match status" value="1"/>
</dbReference>
<evidence type="ECO:0000256" key="9">
    <source>
        <dbReference type="PROSITE-ProRule" id="PRU00277"/>
    </source>
</evidence>
<comment type="function">
    <text evidence="8">Also involved in hydrogenase metallocenter assembly, probably by participating in the nickel insertion step. This function in hydrogenase biosynthesis requires chaperone activity and the presence of the metal-binding domain, but not PPIase activity.</text>
</comment>
<reference evidence="12" key="1">
    <citation type="submission" date="2023-10" db="EMBL/GenBank/DDBJ databases">
        <title>The first scallop-associated chemosynthetic bacterial symbiont.</title>
        <authorList>
            <person name="Lin Y.-T."/>
            <person name="Sun J."/>
            <person name="Ip J.C.-H."/>
            <person name="He X."/>
            <person name="Gao Z.-M."/>
            <person name="Perez M."/>
            <person name="Xu T."/>
            <person name="Qian P.-Y."/>
            <person name="Qiu J.-W."/>
        </authorList>
    </citation>
    <scope>NUCLEOTIDE SEQUENCE</scope>
    <source>
        <strain evidence="12">Gill1</strain>
    </source>
</reference>
<proteinExistence type="inferred from homology"/>
<evidence type="ECO:0000256" key="7">
    <source>
        <dbReference type="ARBA" id="ARBA00023235"/>
    </source>
</evidence>
<keyword evidence="4" id="KW-0963">Cytoplasm</keyword>
<dbReference type="Gene3D" id="3.10.50.40">
    <property type="match status" value="1"/>
</dbReference>
<evidence type="ECO:0000313" key="12">
    <source>
        <dbReference type="EMBL" id="WXU00867.1"/>
    </source>
</evidence>
<dbReference type="EC" id="5.2.1.8" evidence="10"/>
<evidence type="ECO:0000256" key="5">
    <source>
        <dbReference type="ARBA" id="ARBA00023110"/>
    </source>
</evidence>
<evidence type="ECO:0000256" key="10">
    <source>
        <dbReference type="RuleBase" id="RU003915"/>
    </source>
</evidence>
<evidence type="ECO:0000256" key="1">
    <source>
        <dbReference type="ARBA" id="ARBA00000971"/>
    </source>
</evidence>
<keyword evidence="5 9" id="KW-0697">Rotamase</keyword>